<dbReference type="Gene3D" id="1.10.10.10">
    <property type="entry name" value="Winged helix-like DNA-binding domain superfamily/Winged helix DNA-binding domain"/>
    <property type="match status" value="1"/>
</dbReference>
<dbReference type="InterPro" id="IPR005119">
    <property type="entry name" value="LysR_subst-bd"/>
</dbReference>
<keyword evidence="2" id="KW-0805">Transcription regulation</keyword>
<evidence type="ECO:0000256" key="1">
    <source>
        <dbReference type="ARBA" id="ARBA00009437"/>
    </source>
</evidence>
<organism evidence="6 7">
    <name type="scientific">Mesorhizobium calcicola</name>
    <dbReference type="NCBI Taxonomy" id="1300310"/>
    <lineage>
        <taxon>Bacteria</taxon>
        <taxon>Pseudomonadati</taxon>
        <taxon>Pseudomonadota</taxon>
        <taxon>Alphaproteobacteria</taxon>
        <taxon>Hyphomicrobiales</taxon>
        <taxon>Phyllobacteriaceae</taxon>
        <taxon>Mesorhizobium</taxon>
    </lineage>
</organism>
<dbReference type="InterPro" id="IPR000847">
    <property type="entry name" value="LysR_HTH_N"/>
</dbReference>
<dbReference type="RefSeq" id="WP_379022477.1">
    <property type="nucleotide sequence ID" value="NZ_JBHUGY010000034.1"/>
</dbReference>
<dbReference type="PANTHER" id="PTHR30537">
    <property type="entry name" value="HTH-TYPE TRANSCRIPTIONAL REGULATOR"/>
    <property type="match status" value="1"/>
</dbReference>
<dbReference type="InterPro" id="IPR036388">
    <property type="entry name" value="WH-like_DNA-bd_sf"/>
</dbReference>
<dbReference type="PROSITE" id="PS50931">
    <property type="entry name" value="HTH_LYSR"/>
    <property type="match status" value="1"/>
</dbReference>
<evidence type="ECO:0000313" key="6">
    <source>
        <dbReference type="EMBL" id="MFD2055763.1"/>
    </source>
</evidence>
<keyword evidence="4" id="KW-0804">Transcription</keyword>
<evidence type="ECO:0000256" key="4">
    <source>
        <dbReference type="ARBA" id="ARBA00023163"/>
    </source>
</evidence>
<evidence type="ECO:0000256" key="2">
    <source>
        <dbReference type="ARBA" id="ARBA00023015"/>
    </source>
</evidence>
<comment type="similarity">
    <text evidence="1">Belongs to the LysR transcriptional regulatory family.</text>
</comment>
<reference evidence="7" key="1">
    <citation type="journal article" date="2019" name="Int. J. Syst. Evol. Microbiol.">
        <title>The Global Catalogue of Microorganisms (GCM) 10K type strain sequencing project: providing services to taxonomists for standard genome sequencing and annotation.</title>
        <authorList>
            <consortium name="The Broad Institute Genomics Platform"/>
            <consortium name="The Broad Institute Genome Sequencing Center for Infectious Disease"/>
            <person name="Wu L."/>
            <person name="Ma J."/>
        </authorList>
    </citation>
    <scope>NUCLEOTIDE SEQUENCE [LARGE SCALE GENOMIC DNA]</scope>
    <source>
        <strain evidence="7">CGMCC 1.16226</strain>
    </source>
</reference>
<dbReference type="Pfam" id="PF00126">
    <property type="entry name" value="HTH_1"/>
    <property type="match status" value="1"/>
</dbReference>
<dbReference type="EMBL" id="JBHUGY010000034">
    <property type="protein sequence ID" value="MFD2055763.1"/>
    <property type="molecule type" value="Genomic_DNA"/>
</dbReference>
<keyword evidence="3" id="KW-0238">DNA-binding</keyword>
<sequence length="309" mass="33789">MIAQVKKTPPLRAIQAFEAFGRRGSVTAAAAELGVSVGAVSQQIRKAEEALEAKLLERRGRSVALTALGRVYHAAVSLGFDQIREAQDVIERARSADTLAISCLPSLASKWIGPQLLDWQIAHPGATVRLVGAETEPRLDTEDIDFRISYGDKYRDFNHYTELFTDWVVPACSPALLAKHPVRKPADILDLPLLSIEWARDHRSPPSWAEWAASIGALYRKASGEVAFSLSSAAIDAATNGRGIVLAQLSMAAEDIASGRLIIPFNHRLKLSQAYFLAWDRAALQKPFGPELRAWIVSISKRMGAVLTE</sequence>
<dbReference type="InterPro" id="IPR036390">
    <property type="entry name" value="WH_DNA-bd_sf"/>
</dbReference>
<dbReference type="Proteomes" id="UP001597349">
    <property type="component" value="Unassembled WGS sequence"/>
</dbReference>
<dbReference type="SUPFAM" id="SSF46785">
    <property type="entry name" value="Winged helix' DNA-binding domain"/>
    <property type="match status" value="1"/>
</dbReference>
<feature type="domain" description="HTH lysR-type" evidence="5">
    <location>
        <begin position="9"/>
        <end position="66"/>
    </location>
</feature>
<dbReference type="SUPFAM" id="SSF53850">
    <property type="entry name" value="Periplasmic binding protein-like II"/>
    <property type="match status" value="1"/>
</dbReference>
<keyword evidence="7" id="KW-1185">Reference proteome</keyword>
<gene>
    <name evidence="6" type="ORF">ACFSQT_22680</name>
</gene>
<comment type="caution">
    <text evidence="6">The sequence shown here is derived from an EMBL/GenBank/DDBJ whole genome shotgun (WGS) entry which is preliminary data.</text>
</comment>
<proteinExistence type="inferred from homology"/>
<dbReference type="CDD" id="cd08432">
    <property type="entry name" value="PBP2_GcdR_TrpI_HvrB_AmpR_like"/>
    <property type="match status" value="1"/>
</dbReference>
<evidence type="ECO:0000259" key="5">
    <source>
        <dbReference type="PROSITE" id="PS50931"/>
    </source>
</evidence>
<protein>
    <submittedName>
        <fullName evidence="6">LysR substrate-binding domain-containing protein</fullName>
    </submittedName>
</protein>
<evidence type="ECO:0000256" key="3">
    <source>
        <dbReference type="ARBA" id="ARBA00023125"/>
    </source>
</evidence>
<accession>A0ABW4WI88</accession>
<evidence type="ECO:0000313" key="7">
    <source>
        <dbReference type="Proteomes" id="UP001597349"/>
    </source>
</evidence>
<name>A0ABW4WI88_9HYPH</name>
<dbReference type="Pfam" id="PF03466">
    <property type="entry name" value="LysR_substrate"/>
    <property type="match status" value="1"/>
</dbReference>
<dbReference type="InterPro" id="IPR058163">
    <property type="entry name" value="LysR-type_TF_proteobact-type"/>
</dbReference>
<dbReference type="Gene3D" id="3.40.190.10">
    <property type="entry name" value="Periplasmic binding protein-like II"/>
    <property type="match status" value="2"/>
</dbReference>
<dbReference type="PANTHER" id="PTHR30537:SF74">
    <property type="entry name" value="HTH-TYPE TRANSCRIPTIONAL REGULATOR TRPI"/>
    <property type="match status" value="1"/>
</dbReference>